<dbReference type="AlphaFoldDB" id="A0A9C7CAQ6"/>
<dbReference type="Proteomes" id="UP001211097">
    <property type="component" value="Chromosome"/>
</dbReference>
<sequence length="89" mass="9822">MNSGSNDTKSASQDGSHSLSTGDNESDSPCIGVCTTLYDEICQGCGRTLGEVSNWVFFSQEEKDLVWKRIREEGTATRFQRQAKENKPA</sequence>
<evidence type="ECO:0000313" key="2">
    <source>
        <dbReference type="EMBL" id="BDT77048.1"/>
    </source>
</evidence>
<feature type="compositionally biased region" description="Polar residues" evidence="1">
    <location>
        <begin position="1"/>
        <end position="23"/>
    </location>
</feature>
<reference evidence="2" key="1">
    <citation type="submission" date="2022-11" db="EMBL/GenBank/DDBJ databases">
        <title>Complete Genome Sequences of three Polynucleobacter sp. Subcluster PnecC Strains KF022, KF023, and KF032 Isolated from a Shallow Eutrophic Lake in Japan.</title>
        <authorList>
            <person name="Ogata Y."/>
            <person name="Watanabe K."/>
            <person name="Takemine S."/>
            <person name="Shindo C."/>
            <person name="Kurokawa R."/>
            <person name="Suda W."/>
        </authorList>
    </citation>
    <scope>NUCLEOTIDE SEQUENCE</scope>
    <source>
        <strain evidence="2">KF023</strain>
    </source>
</reference>
<dbReference type="Pfam" id="PF06945">
    <property type="entry name" value="DUF1289"/>
    <property type="match status" value="1"/>
</dbReference>
<dbReference type="KEGG" id="pyt:PKF023_08510"/>
<dbReference type="InterPro" id="IPR010710">
    <property type="entry name" value="DUF1289"/>
</dbReference>
<dbReference type="RefSeq" id="WP_281743441.1">
    <property type="nucleotide sequence ID" value="NZ_AP026973.1"/>
</dbReference>
<organism evidence="2">
    <name type="scientific">Polynucleobacter yangtzensis</name>
    <dbReference type="NCBI Taxonomy" id="1743159"/>
    <lineage>
        <taxon>Bacteria</taxon>
        <taxon>Pseudomonadati</taxon>
        <taxon>Pseudomonadota</taxon>
        <taxon>Betaproteobacteria</taxon>
        <taxon>Burkholderiales</taxon>
        <taxon>Burkholderiaceae</taxon>
        <taxon>Polynucleobacter</taxon>
    </lineage>
</organism>
<name>A0A9C7CAQ6_9BURK</name>
<accession>A0A9C7CAQ6</accession>
<protein>
    <recommendedName>
        <fullName evidence="3">DUF1289 domain-containing protein</fullName>
    </recommendedName>
</protein>
<gene>
    <name evidence="2" type="ORF">PKF023_08510</name>
</gene>
<feature type="region of interest" description="Disordered" evidence="1">
    <location>
        <begin position="1"/>
        <end position="29"/>
    </location>
</feature>
<evidence type="ECO:0000256" key="1">
    <source>
        <dbReference type="SAM" id="MobiDB-lite"/>
    </source>
</evidence>
<dbReference type="PANTHER" id="PTHR35175:SF1">
    <property type="entry name" value="OXIDOREDUCTASE"/>
    <property type="match status" value="1"/>
</dbReference>
<dbReference type="EMBL" id="AP026973">
    <property type="protein sequence ID" value="BDT77048.1"/>
    <property type="molecule type" value="Genomic_DNA"/>
</dbReference>
<evidence type="ECO:0008006" key="3">
    <source>
        <dbReference type="Google" id="ProtNLM"/>
    </source>
</evidence>
<proteinExistence type="predicted"/>
<dbReference type="PANTHER" id="PTHR35175">
    <property type="entry name" value="DUF1289 DOMAIN-CONTAINING PROTEIN"/>
    <property type="match status" value="1"/>
</dbReference>